<evidence type="ECO:0000313" key="1">
    <source>
        <dbReference type="EMBL" id="KAH3751501.1"/>
    </source>
</evidence>
<comment type="caution">
    <text evidence="1">The sequence shown here is derived from an EMBL/GenBank/DDBJ whole genome shotgun (WGS) entry which is preliminary data.</text>
</comment>
<evidence type="ECO:0000313" key="2">
    <source>
        <dbReference type="Proteomes" id="UP000828390"/>
    </source>
</evidence>
<dbReference type="Proteomes" id="UP000828390">
    <property type="component" value="Unassembled WGS sequence"/>
</dbReference>
<reference evidence="1" key="2">
    <citation type="submission" date="2020-11" db="EMBL/GenBank/DDBJ databases">
        <authorList>
            <person name="McCartney M.A."/>
            <person name="Auch B."/>
            <person name="Kono T."/>
            <person name="Mallez S."/>
            <person name="Becker A."/>
            <person name="Gohl D.M."/>
            <person name="Silverstein K.A.T."/>
            <person name="Koren S."/>
            <person name="Bechman K.B."/>
            <person name="Herman A."/>
            <person name="Abrahante J.E."/>
            <person name="Garbe J."/>
        </authorList>
    </citation>
    <scope>NUCLEOTIDE SEQUENCE</scope>
    <source>
        <strain evidence="1">Duluth1</strain>
        <tissue evidence="1">Whole animal</tissue>
    </source>
</reference>
<protein>
    <submittedName>
        <fullName evidence="1">Uncharacterized protein</fullName>
    </submittedName>
</protein>
<gene>
    <name evidence="1" type="ORF">DPMN_186062</name>
</gene>
<sequence length="96" mass="10481">MYSGLTNVRQKLNETCTRLISDIPGIRIGIIANGDYCDSEVYVVRYFDLTTDVNALCEFASNVPQTGGGGKAVRHMNGPSGERSSWIEARTALKPL</sequence>
<keyword evidence="2" id="KW-1185">Reference proteome</keyword>
<dbReference type="PANTHER" id="PTHR47824">
    <property type="entry name" value="UBIQUITIN-LIKE DOMAIN-CONTAINING PROTEIN"/>
    <property type="match status" value="1"/>
</dbReference>
<proteinExistence type="predicted"/>
<name>A0A9D4DMQ5_DREPO</name>
<reference evidence="1" key="1">
    <citation type="journal article" date="2019" name="bioRxiv">
        <title>The Genome of the Zebra Mussel, Dreissena polymorpha: A Resource for Invasive Species Research.</title>
        <authorList>
            <person name="McCartney M.A."/>
            <person name="Auch B."/>
            <person name="Kono T."/>
            <person name="Mallez S."/>
            <person name="Zhang Y."/>
            <person name="Obille A."/>
            <person name="Becker A."/>
            <person name="Abrahante J.E."/>
            <person name="Garbe J."/>
            <person name="Badalamenti J.P."/>
            <person name="Herman A."/>
            <person name="Mangelson H."/>
            <person name="Liachko I."/>
            <person name="Sullivan S."/>
            <person name="Sone E.D."/>
            <person name="Koren S."/>
            <person name="Silverstein K.A.T."/>
            <person name="Beckman K.B."/>
            <person name="Gohl D.M."/>
        </authorList>
    </citation>
    <scope>NUCLEOTIDE SEQUENCE</scope>
    <source>
        <strain evidence="1">Duluth1</strain>
        <tissue evidence="1">Whole animal</tissue>
    </source>
</reference>
<dbReference type="PANTHER" id="PTHR47824:SF3">
    <property type="entry name" value="UBIQUITIN-LIKE DOMAIN-CONTAINING PROTEIN"/>
    <property type="match status" value="1"/>
</dbReference>
<organism evidence="1 2">
    <name type="scientific">Dreissena polymorpha</name>
    <name type="common">Zebra mussel</name>
    <name type="synonym">Mytilus polymorpha</name>
    <dbReference type="NCBI Taxonomy" id="45954"/>
    <lineage>
        <taxon>Eukaryota</taxon>
        <taxon>Metazoa</taxon>
        <taxon>Spiralia</taxon>
        <taxon>Lophotrochozoa</taxon>
        <taxon>Mollusca</taxon>
        <taxon>Bivalvia</taxon>
        <taxon>Autobranchia</taxon>
        <taxon>Heteroconchia</taxon>
        <taxon>Euheterodonta</taxon>
        <taxon>Imparidentia</taxon>
        <taxon>Neoheterodontei</taxon>
        <taxon>Myida</taxon>
        <taxon>Dreissenoidea</taxon>
        <taxon>Dreissenidae</taxon>
        <taxon>Dreissena</taxon>
    </lineage>
</organism>
<dbReference type="AlphaFoldDB" id="A0A9D4DMQ5"/>
<accession>A0A9D4DMQ5</accession>
<dbReference type="EMBL" id="JAIWYP010000010">
    <property type="protein sequence ID" value="KAH3751501.1"/>
    <property type="molecule type" value="Genomic_DNA"/>
</dbReference>